<dbReference type="Pfam" id="PF08637">
    <property type="entry name" value="NCA2"/>
    <property type="match status" value="1"/>
</dbReference>
<evidence type="ECO:0000313" key="8">
    <source>
        <dbReference type="EMBL" id="PXF45248.1"/>
    </source>
</evidence>
<keyword evidence="2 7" id="KW-0812">Transmembrane</keyword>
<dbReference type="EMBL" id="NBIV01000066">
    <property type="protein sequence ID" value="PXF45248.1"/>
    <property type="molecule type" value="Genomic_DNA"/>
</dbReference>
<reference evidence="8 9" key="1">
    <citation type="journal article" date="2018" name="Mol. Biol. Evol.">
        <title>Analysis of the draft genome of the red seaweed Gracilariopsis chorda provides insights into genome size evolution in Rhodophyta.</title>
        <authorList>
            <person name="Lee J."/>
            <person name="Yang E.C."/>
            <person name="Graf L."/>
            <person name="Yang J.H."/>
            <person name="Qiu H."/>
            <person name="Zel Zion U."/>
            <person name="Chan C.X."/>
            <person name="Stephens T.G."/>
            <person name="Weber A.P.M."/>
            <person name="Boo G.H."/>
            <person name="Boo S.M."/>
            <person name="Kim K.M."/>
            <person name="Shin Y."/>
            <person name="Jung M."/>
            <person name="Lee S.J."/>
            <person name="Yim H.S."/>
            <person name="Lee J.H."/>
            <person name="Bhattacharya D."/>
            <person name="Yoon H.S."/>
        </authorList>
    </citation>
    <scope>NUCLEOTIDE SEQUENCE [LARGE SCALE GENOMIC DNA]</scope>
    <source>
        <strain evidence="8 9">SKKU-2015</strain>
        <tissue evidence="8">Whole body</tissue>
    </source>
</reference>
<dbReference type="AlphaFoldDB" id="A0A2V3ISZ1"/>
<proteinExistence type="predicted"/>
<gene>
    <name evidence="8" type="ORF">BWQ96_05014</name>
</gene>
<dbReference type="PANTHER" id="PTHR28234:SF1">
    <property type="entry name" value="NUCLEAR CONTROL OF ATPASE PROTEIN 2"/>
    <property type="match status" value="1"/>
</dbReference>
<feature type="transmembrane region" description="Helical" evidence="7">
    <location>
        <begin position="438"/>
        <end position="464"/>
    </location>
</feature>
<comment type="subcellular location">
    <subcellularLocation>
        <location evidence="1">Mitochondrion membrane</location>
        <topology evidence="1">Multi-pass membrane protein</topology>
    </subcellularLocation>
</comment>
<evidence type="ECO:0000256" key="6">
    <source>
        <dbReference type="SAM" id="Coils"/>
    </source>
</evidence>
<dbReference type="InterPro" id="IPR013946">
    <property type="entry name" value="NCA2-like"/>
</dbReference>
<keyword evidence="4" id="KW-0496">Mitochondrion</keyword>
<dbReference type="OrthoDB" id="413313at2759"/>
<evidence type="ECO:0000256" key="7">
    <source>
        <dbReference type="SAM" id="Phobius"/>
    </source>
</evidence>
<keyword evidence="5 7" id="KW-0472">Membrane</keyword>
<evidence type="ECO:0000313" key="9">
    <source>
        <dbReference type="Proteomes" id="UP000247409"/>
    </source>
</evidence>
<dbReference type="Proteomes" id="UP000247409">
    <property type="component" value="Unassembled WGS sequence"/>
</dbReference>
<sequence length="577" mass="65212">MDLLPQLSTLIKKLVFRDTGIIKRQKPSVTFEINNSHSAQHLLRILSERTDDIVADNEALAHLRIRTSHYLLEYIVFVIHRLDSHALYYRSESESLRQSLSGVFIRYSFSSSALSRAEYYDDIRNVIERIVDAICQFIGLHMQTGHSIRIALRESRQDDLARAIVTSCRQVSSFHHAISQAISATNLPQNIQDVVRTSISATRRDVSDQAHLAGQLGQFWNQGGSSGAKRFGAHDVRHTIQIIQRELADLQNMLPRLTRVCERDLARPYNVQRHPVRYSGLAAAIGASTRSLVRNAAYFGGNGSLEESIVQYGKVFRGFLSNKIIEPVSHFYKQVFHTSTTTSDEKSVIDSRGVLQEMLIEFTDKHLTNVDGAAKLAKEGDFKAVTKLILEQARHPFRNTFAGSLGQAILLQVQKLKCDVEELMLKSMQLLRAQELNLALVALAPSLLTIASIIQVTSIVAFYLRSRGTTMIVSGGQTARFLLGDVHSAFLAIEAEEDTKSRSIEKLLRYMKHIGVIHVKVVEVQNLIRLGILKAPEQVVFRFKDDLELLRSADVHINRRRKLIDRMLRCYSFLNNM</sequence>
<evidence type="ECO:0000256" key="5">
    <source>
        <dbReference type="ARBA" id="ARBA00023136"/>
    </source>
</evidence>
<evidence type="ECO:0000256" key="4">
    <source>
        <dbReference type="ARBA" id="ARBA00023128"/>
    </source>
</evidence>
<keyword evidence="9" id="KW-1185">Reference proteome</keyword>
<dbReference type="STRING" id="448386.A0A2V3ISZ1"/>
<protein>
    <submittedName>
        <fullName evidence="8">Protein DGS1, mitochondrial</fullName>
    </submittedName>
</protein>
<evidence type="ECO:0000256" key="1">
    <source>
        <dbReference type="ARBA" id="ARBA00004225"/>
    </source>
</evidence>
<feature type="coiled-coil region" evidence="6">
    <location>
        <begin position="233"/>
        <end position="260"/>
    </location>
</feature>
<accession>A0A2V3ISZ1</accession>
<keyword evidence="6" id="KW-0175">Coiled coil</keyword>
<organism evidence="8 9">
    <name type="scientific">Gracilariopsis chorda</name>
    <dbReference type="NCBI Taxonomy" id="448386"/>
    <lineage>
        <taxon>Eukaryota</taxon>
        <taxon>Rhodophyta</taxon>
        <taxon>Florideophyceae</taxon>
        <taxon>Rhodymeniophycidae</taxon>
        <taxon>Gracilariales</taxon>
        <taxon>Gracilariaceae</taxon>
        <taxon>Gracilariopsis</taxon>
    </lineage>
</organism>
<comment type="caution">
    <text evidence="8">The sequence shown here is derived from an EMBL/GenBank/DDBJ whole genome shotgun (WGS) entry which is preliminary data.</text>
</comment>
<keyword evidence="3 7" id="KW-1133">Transmembrane helix</keyword>
<evidence type="ECO:0000256" key="3">
    <source>
        <dbReference type="ARBA" id="ARBA00022989"/>
    </source>
</evidence>
<evidence type="ECO:0000256" key="2">
    <source>
        <dbReference type="ARBA" id="ARBA00022692"/>
    </source>
</evidence>
<name>A0A2V3ISZ1_9FLOR</name>
<dbReference type="PANTHER" id="PTHR28234">
    <property type="entry name" value="NUCLEAR CONTROL OF ATPASE PROTEIN 2"/>
    <property type="match status" value="1"/>
</dbReference>
<dbReference type="GO" id="GO:0005741">
    <property type="term" value="C:mitochondrial outer membrane"/>
    <property type="evidence" value="ECO:0007669"/>
    <property type="project" value="TreeGrafter"/>
</dbReference>